<dbReference type="FunFam" id="3.40.1190.10:FF:000004">
    <property type="entry name" value="Dihydrofolate synthase/folylpolyglutamate synthase"/>
    <property type="match status" value="1"/>
</dbReference>
<organism evidence="21 22">
    <name type="scientific">Nostoc punctiforme NIES-2108</name>
    <dbReference type="NCBI Taxonomy" id="1356359"/>
    <lineage>
        <taxon>Bacteria</taxon>
        <taxon>Bacillati</taxon>
        <taxon>Cyanobacteriota</taxon>
        <taxon>Cyanophyceae</taxon>
        <taxon>Nostocales</taxon>
        <taxon>Nostocaceae</taxon>
        <taxon>Nostoc</taxon>
    </lineage>
</organism>
<dbReference type="Pfam" id="PF08245">
    <property type="entry name" value="Mur_ligase_M"/>
    <property type="match status" value="1"/>
</dbReference>
<keyword evidence="13" id="KW-0460">Magnesium</keyword>
<dbReference type="Gene3D" id="3.40.1190.10">
    <property type="entry name" value="Mur-like, catalytic domain"/>
    <property type="match status" value="1"/>
</dbReference>
<dbReference type="PROSITE" id="PS01011">
    <property type="entry name" value="FOLYLPOLYGLU_SYNT_1"/>
    <property type="match status" value="1"/>
</dbReference>
<evidence type="ECO:0000256" key="14">
    <source>
        <dbReference type="ARBA" id="ARBA00022909"/>
    </source>
</evidence>
<evidence type="ECO:0000256" key="16">
    <source>
        <dbReference type="ARBA" id="ARBA00047493"/>
    </source>
</evidence>
<evidence type="ECO:0000259" key="19">
    <source>
        <dbReference type="Pfam" id="PF02875"/>
    </source>
</evidence>
<evidence type="ECO:0000256" key="13">
    <source>
        <dbReference type="ARBA" id="ARBA00022842"/>
    </source>
</evidence>
<evidence type="ECO:0000256" key="4">
    <source>
        <dbReference type="ARBA" id="ARBA00008276"/>
    </source>
</evidence>
<dbReference type="InterPro" id="IPR004101">
    <property type="entry name" value="Mur_ligase_C"/>
</dbReference>
<dbReference type="NCBIfam" id="TIGR01499">
    <property type="entry name" value="folC"/>
    <property type="match status" value="1"/>
</dbReference>
<dbReference type="PANTHER" id="PTHR11136">
    <property type="entry name" value="FOLYLPOLYGLUTAMATE SYNTHASE-RELATED"/>
    <property type="match status" value="1"/>
</dbReference>
<dbReference type="InterPro" id="IPR013221">
    <property type="entry name" value="Mur_ligase_cen"/>
</dbReference>
<sequence>MDIDSVIQPLQRFGVHLGLDRIVNLLANLGNPHHQVPVIHVAGTNGKGSVCAYLSSVLTEAGYRTGRYTSPHLVDWTERICLNEQPISSEELSQLLEKVQAVIRPDDESATQFEVITAAAWLYFAQQQVDVAVVEVGLGGRLDATNVCLEPLVTLITSISREHWQQLGPTLADIAREKAGILKTGCPVVVGPLPPEADKVVRSRALELQCPIFTPQPARQIATGWAEYETIQNDALYETLRVACFSVRVRGLANAALTKFKIQNLKLIKYPLPLAGQIQLTNSALALAALEILQQQGWQISEEAITNGMAKTKWPGRMQWTTWNNHKLLLDGAHNTAAAQVLRQYVDSLDAVNHKPVNWVIGMFADKDHTDIFTALLRPGDRLYLVPIPVEPWAGRTSANLDYLSNLAYSLCAELSDRQIHPDLSTALEAVTTTATTEDLIVLCGSLYLVGDFLQMRNRE</sequence>
<dbReference type="GO" id="GO:0005524">
    <property type="term" value="F:ATP binding"/>
    <property type="evidence" value="ECO:0007669"/>
    <property type="project" value="UniProtKB-KW"/>
</dbReference>
<dbReference type="SUPFAM" id="SSF53623">
    <property type="entry name" value="MurD-like peptide ligases, catalytic domain"/>
    <property type="match status" value="1"/>
</dbReference>
<evidence type="ECO:0000256" key="3">
    <source>
        <dbReference type="ARBA" id="ARBA00005150"/>
    </source>
</evidence>
<evidence type="ECO:0000256" key="8">
    <source>
        <dbReference type="ARBA" id="ARBA00019357"/>
    </source>
</evidence>
<evidence type="ECO:0000256" key="11">
    <source>
        <dbReference type="ARBA" id="ARBA00022741"/>
    </source>
</evidence>
<evidence type="ECO:0000256" key="12">
    <source>
        <dbReference type="ARBA" id="ARBA00022840"/>
    </source>
</evidence>
<dbReference type="InterPro" id="IPR018109">
    <property type="entry name" value="Folylpolyglutamate_synth_CS"/>
</dbReference>
<evidence type="ECO:0000256" key="7">
    <source>
        <dbReference type="ARBA" id="ARBA00013025"/>
    </source>
</evidence>
<comment type="catalytic activity">
    <reaction evidence="16">
        <text>(6S)-5,6,7,8-tetrahydrofolyl-(gamma-L-Glu)(n) + L-glutamate + ATP = (6S)-5,6,7,8-tetrahydrofolyl-(gamma-L-Glu)(n+1) + ADP + phosphate + H(+)</text>
        <dbReference type="Rhea" id="RHEA:10580"/>
        <dbReference type="Rhea" id="RHEA-COMP:14738"/>
        <dbReference type="Rhea" id="RHEA-COMP:14740"/>
        <dbReference type="ChEBI" id="CHEBI:15378"/>
        <dbReference type="ChEBI" id="CHEBI:29985"/>
        <dbReference type="ChEBI" id="CHEBI:30616"/>
        <dbReference type="ChEBI" id="CHEBI:43474"/>
        <dbReference type="ChEBI" id="CHEBI:141005"/>
        <dbReference type="ChEBI" id="CHEBI:456216"/>
        <dbReference type="EC" id="6.3.2.17"/>
    </reaction>
</comment>
<evidence type="ECO:0000256" key="10">
    <source>
        <dbReference type="ARBA" id="ARBA00022723"/>
    </source>
</evidence>
<evidence type="ECO:0000256" key="5">
    <source>
        <dbReference type="ARBA" id="ARBA00011245"/>
    </source>
</evidence>
<comment type="pathway">
    <text evidence="3">Cofactor biosynthesis; tetrahydrofolylpolyglutamate biosynthesis.</text>
</comment>
<dbReference type="Gene3D" id="3.90.190.20">
    <property type="entry name" value="Mur ligase, C-terminal domain"/>
    <property type="match status" value="1"/>
</dbReference>
<dbReference type="GO" id="GO:0004326">
    <property type="term" value="F:tetrahydrofolylpolyglutamate synthase activity"/>
    <property type="evidence" value="ECO:0007669"/>
    <property type="project" value="UniProtKB-EC"/>
</dbReference>
<dbReference type="Proteomes" id="UP000252085">
    <property type="component" value="Unassembled WGS sequence"/>
</dbReference>
<comment type="pathway">
    <text evidence="2">Cofactor biosynthesis; tetrahydrofolate biosynthesis; 7,8-dihydrofolate from 2-amino-4-hydroxy-6-hydroxymethyl-7,8-dihydropteridine diphosphate and 4-aminobenzoate: step 2/2.</text>
</comment>
<dbReference type="EMBL" id="LXQE01000146">
    <property type="protein sequence ID" value="RCJ37276.1"/>
    <property type="molecule type" value="Genomic_DNA"/>
</dbReference>
<dbReference type="InterPro" id="IPR036565">
    <property type="entry name" value="Mur-like_cat_sf"/>
</dbReference>
<keyword evidence="10" id="KW-0479">Metal-binding</keyword>
<comment type="caution">
    <text evidence="21">The sequence shown here is derived from an EMBL/GenBank/DDBJ whole genome shotgun (WGS) entry which is preliminary data.</text>
</comment>
<dbReference type="Pfam" id="PF02875">
    <property type="entry name" value="Mur_ligase_C"/>
    <property type="match status" value="1"/>
</dbReference>
<evidence type="ECO:0000313" key="22">
    <source>
        <dbReference type="Proteomes" id="UP000252085"/>
    </source>
</evidence>
<dbReference type="SUPFAM" id="SSF53244">
    <property type="entry name" value="MurD-like peptide ligases, peptide-binding domain"/>
    <property type="match status" value="1"/>
</dbReference>
<dbReference type="GO" id="GO:0008841">
    <property type="term" value="F:dihydrofolate synthase activity"/>
    <property type="evidence" value="ECO:0007669"/>
    <property type="project" value="UniProtKB-EC"/>
</dbReference>
<dbReference type="InterPro" id="IPR001645">
    <property type="entry name" value="Folylpolyglutamate_synth"/>
</dbReference>
<comment type="catalytic activity">
    <reaction evidence="17">
        <text>7,8-dihydropteroate + L-glutamate + ATP = 7,8-dihydrofolate + ADP + phosphate + H(+)</text>
        <dbReference type="Rhea" id="RHEA:23584"/>
        <dbReference type="ChEBI" id="CHEBI:15378"/>
        <dbReference type="ChEBI" id="CHEBI:17839"/>
        <dbReference type="ChEBI" id="CHEBI:29985"/>
        <dbReference type="ChEBI" id="CHEBI:30616"/>
        <dbReference type="ChEBI" id="CHEBI:43474"/>
        <dbReference type="ChEBI" id="CHEBI:57451"/>
        <dbReference type="ChEBI" id="CHEBI:456216"/>
        <dbReference type="EC" id="6.3.2.12"/>
    </reaction>
</comment>
<reference evidence="21 22" key="1">
    <citation type="submission" date="2016-04" db="EMBL/GenBank/DDBJ databases">
        <authorList>
            <person name="Evans L.H."/>
            <person name="Alamgir A."/>
            <person name="Owens N."/>
            <person name="Weber N.D."/>
            <person name="Virtaneva K."/>
            <person name="Barbian K."/>
            <person name="Babar A."/>
            <person name="Rosenke K."/>
        </authorList>
    </citation>
    <scope>NUCLEOTIDE SEQUENCE [LARGE SCALE GENOMIC DNA]</scope>
    <source>
        <strain evidence="21">NIES-2108</strain>
    </source>
</reference>
<comment type="cofactor">
    <cofactor evidence="1">
        <name>Mg(2+)</name>
        <dbReference type="ChEBI" id="CHEBI:18420"/>
    </cofactor>
</comment>
<dbReference type="GO" id="GO:0005737">
    <property type="term" value="C:cytoplasm"/>
    <property type="evidence" value="ECO:0007669"/>
    <property type="project" value="TreeGrafter"/>
</dbReference>
<dbReference type="PANTHER" id="PTHR11136:SF0">
    <property type="entry name" value="DIHYDROFOLATE SYNTHETASE-RELATED"/>
    <property type="match status" value="1"/>
</dbReference>
<dbReference type="GO" id="GO:0046656">
    <property type="term" value="P:folic acid biosynthetic process"/>
    <property type="evidence" value="ECO:0007669"/>
    <property type="project" value="UniProtKB-KW"/>
</dbReference>
<evidence type="ECO:0000256" key="15">
    <source>
        <dbReference type="ARBA" id="ARBA00030592"/>
    </source>
</evidence>
<evidence type="ECO:0000256" key="9">
    <source>
        <dbReference type="ARBA" id="ARBA00022598"/>
    </source>
</evidence>
<evidence type="ECO:0000256" key="17">
    <source>
        <dbReference type="ARBA" id="ARBA00049161"/>
    </source>
</evidence>
<gene>
    <name evidence="21" type="ORF">A6769_14250</name>
</gene>
<comment type="similarity">
    <text evidence="4 18">Belongs to the folylpolyglutamate synthase family.</text>
</comment>
<evidence type="ECO:0000313" key="21">
    <source>
        <dbReference type="EMBL" id="RCJ37276.1"/>
    </source>
</evidence>
<dbReference type="InterPro" id="IPR036615">
    <property type="entry name" value="Mur_ligase_C_dom_sf"/>
</dbReference>
<keyword evidence="12 18" id="KW-0067">ATP-binding</keyword>
<dbReference type="EC" id="6.3.2.17" evidence="7"/>
<dbReference type="AlphaFoldDB" id="A0A367RL32"/>
<keyword evidence="14" id="KW-0289">Folate biosynthesis</keyword>
<evidence type="ECO:0000259" key="20">
    <source>
        <dbReference type="Pfam" id="PF08245"/>
    </source>
</evidence>
<accession>A0A367RL32</accession>
<evidence type="ECO:0000256" key="6">
    <source>
        <dbReference type="ARBA" id="ARBA00013023"/>
    </source>
</evidence>
<evidence type="ECO:0000256" key="18">
    <source>
        <dbReference type="PIRNR" id="PIRNR001563"/>
    </source>
</evidence>
<evidence type="ECO:0000256" key="2">
    <source>
        <dbReference type="ARBA" id="ARBA00004799"/>
    </source>
</evidence>
<protein>
    <recommendedName>
        <fullName evidence="8">Dihydrofolate synthase/folylpolyglutamate synthase</fullName>
        <ecNumber evidence="6">6.3.2.12</ecNumber>
        <ecNumber evidence="7">6.3.2.17</ecNumber>
    </recommendedName>
    <alternativeName>
        <fullName evidence="15">Tetrahydrofolylpolyglutamate synthase</fullName>
    </alternativeName>
</protein>
<keyword evidence="9 18" id="KW-0436">Ligase</keyword>
<dbReference type="PIRSF" id="PIRSF001563">
    <property type="entry name" value="Folylpolyglu_synth"/>
    <property type="match status" value="1"/>
</dbReference>
<name>A0A367RL32_NOSPU</name>
<keyword evidence="11 18" id="KW-0547">Nucleotide-binding</keyword>
<proteinExistence type="inferred from homology"/>
<dbReference type="GO" id="GO:0046872">
    <property type="term" value="F:metal ion binding"/>
    <property type="evidence" value="ECO:0007669"/>
    <property type="project" value="UniProtKB-KW"/>
</dbReference>
<feature type="domain" description="Mur ligase central" evidence="20">
    <location>
        <begin position="41"/>
        <end position="289"/>
    </location>
</feature>
<feature type="domain" description="Mur ligase C-terminal" evidence="19">
    <location>
        <begin position="316"/>
        <end position="446"/>
    </location>
</feature>
<dbReference type="EC" id="6.3.2.12" evidence="6"/>
<comment type="subunit">
    <text evidence="5">Monomer.</text>
</comment>
<evidence type="ECO:0000256" key="1">
    <source>
        <dbReference type="ARBA" id="ARBA00001946"/>
    </source>
</evidence>